<keyword evidence="1" id="KW-0472">Membrane</keyword>
<evidence type="ECO:0000313" key="3">
    <source>
        <dbReference type="Proteomes" id="UP000326198"/>
    </source>
</evidence>
<proteinExistence type="predicted"/>
<reference evidence="2 3" key="1">
    <citation type="submission" date="2019-04" db="EMBL/GenBank/DDBJ databases">
        <title>Friends and foes A comparative genomics studyof 23 Aspergillus species from section Flavi.</title>
        <authorList>
            <consortium name="DOE Joint Genome Institute"/>
            <person name="Kjaerbolling I."/>
            <person name="Vesth T."/>
            <person name="Frisvad J.C."/>
            <person name="Nybo J.L."/>
            <person name="Theobald S."/>
            <person name="Kildgaard S."/>
            <person name="Isbrandt T."/>
            <person name="Kuo A."/>
            <person name="Sato A."/>
            <person name="Lyhne E.K."/>
            <person name="Kogle M.E."/>
            <person name="Wiebenga A."/>
            <person name="Kun R.S."/>
            <person name="Lubbers R.J."/>
            <person name="Makela M.R."/>
            <person name="Barry K."/>
            <person name="Chovatia M."/>
            <person name="Clum A."/>
            <person name="Daum C."/>
            <person name="Haridas S."/>
            <person name="He G."/>
            <person name="LaButti K."/>
            <person name="Lipzen A."/>
            <person name="Mondo S."/>
            <person name="Riley R."/>
            <person name="Salamov A."/>
            <person name="Simmons B.A."/>
            <person name="Magnuson J.K."/>
            <person name="Henrissat B."/>
            <person name="Mortensen U.H."/>
            <person name="Larsen T.O."/>
            <person name="Devries R.P."/>
            <person name="Grigoriev I.V."/>
            <person name="Machida M."/>
            <person name="Baker S.E."/>
            <person name="Andersen M.R."/>
        </authorList>
    </citation>
    <scope>NUCLEOTIDE SEQUENCE [LARGE SCALE GENOMIC DNA]</scope>
    <source>
        <strain evidence="2 3">IBT 29228</strain>
    </source>
</reference>
<dbReference type="Proteomes" id="UP000326198">
    <property type="component" value="Unassembled WGS sequence"/>
</dbReference>
<gene>
    <name evidence="2" type="ORF">BDV26DRAFT_283426</name>
</gene>
<protein>
    <submittedName>
        <fullName evidence="2">Uncharacterized protein</fullName>
    </submittedName>
</protein>
<sequence length="570" mass="61969">MLPTVKKLDNGAQDATEISGWPIAPQRLGRVQVLNLLSNVALASITIPFLVLISIVIDRNGRPVDRTDWHRIERGIGAAASLFPIVFAAIIGKMTREFAAWRLEHGVSIRTLEQLCGSSTFLSTLSTQFSLRAVNLLALFLVILWSISPLGSQSILRMVHIQPTTATRAVGVSYANDTRIATDWDYIRRTSSIGPTMYDSSLLSPNVVKQSPLDIWGGVKVPLVGLGGSTPKTSDWIDLTTSNVNYSSLAGIRLGGITDEIGETTFTMEASYFNLHLDHIEGTPTFNGRGFRYNATNGCQDTDPAGEIDGQHFTTGILFTITVPGTNFTAAFNATEQFVDMRIRCVDGMSNCATTAVRYLSRRNSEARGPYSINCKTITILSRGLESKSKAGALTEAFLRNPDTPLAAGTYSGSAFTLSVDVFHLRLTQVFNTYALLWRASSTQKQRFQNGTGTFKDSTLAPTYVVDWAWLTVSFVATVIMLIGGFVPVVLGFLTLNPDILGYVSTMTRDSSTFDVPPGGCTLSGLELSSLLKDRTLRLGNVEPDSAPIGRLGIATSDKASPSSREQWYE</sequence>
<accession>A0A5N7B082</accession>
<dbReference type="EMBL" id="ML736259">
    <property type="protein sequence ID" value="KAE8375522.1"/>
    <property type="molecule type" value="Genomic_DNA"/>
</dbReference>
<evidence type="ECO:0000256" key="1">
    <source>
        <dbReference type="SAM" id="Phobius"/>
    </source>
</evidence>
<feature type="transmembrane region" description="Helical" evidence="1">
    <location>
        <begin position="468"/>
        <end position="494"/>
    </location>
</feature>
<feature type="transmembrane region" description="Helical" evidence="1">
    <location>
        <begin position="76"/>
        <end position="92"/>
    </location>
</feature>
<keyword evidence="1" id="KW-0812">Transmembrane</keyword>
<keyword evidence="3" id="KW-1185">Reference proteome</keyword>
<keyword evidence="1" id="KW-1133">Transmembrane helix</keyword>
<evidence type="ECO:0000313" key="2">
    <source>
        <dbReference type="EMBL" id="KAE8375522.1"/>
    </source>
</evidence>
<dbReference type="AlphaFoldDB" id="A0A5N7B082"/>
<organism evidence="2 3">
    <name type="scientific">Aspergillus bertholletiae</name>
    <dbReference type="NCBI Taxonomy" id="1226010"/>
    <lineage>
        <taxon>Eukaryota</taxon>
        <taxon>Fungi</taxon>
        <taxon>Dikarya</taxon>
        <taxon>Ascomycota</taxon>
        <taxon>Pezizomycotina</taxon>
        <taxon>Eurotiomycetes</taxon>
        <taxon>Eurotiomycetidae</taxon>
        <taxon>Eurotiales</taxon>
        <taxon>Aspergillaceae</taxon>
        <taxon>Aspergillus</taxon>
        <taxon>Aspergillus subgen. Circumdati</taxon>
    </lineage>
</organism>
<feature type="transmembrane region" description="Helical" evidence="1">
    <location>
        <begin position="36"/>
        <end position="56"/>
    </location>
</feature>
<feature type="transmembrane region" description="Helical" evidence="1">
    <location>
        <begin position="129"/>
        <end position="147"/>
    </location>
</feature>
<name>A0A5N7B082_9EURO</name>
<dbReference type="OrthoDB" id="3692311at2759"/>